<dbReference type="Gene3D" id="3.40.630.30">
    <property type="match status" value="1"/>
</dbReference>
<evidence type="ECO:0000313" key="10">
    <source>
        <dbReference type="Proteomes" id="UP000233140"/>
    </source>
</evidence>
<dbReference type="InterPro" id="IPR016181">
    <property type="entry name" value="Acyl_CoA_acyltransferase"/>
</dbReference>
<evidence type="ECO:0000256" key="1">
    <source>
        <dbReference type="ARBA" id="ARBA00004604"/>
    </source>
</evidence>
<dbReference type="GeneTree" id="ENSGT00390000009140"/>
<evidence type="ECO:0000259" key="8">
    <source>
        <dbReference type="PROSITE" id="PS51186"/>
    </source>
</evidence>
<comment type="subcellular location">
    <subcellularLocation>
        <location evidence="1">Nucleus</location>
        <location evidence="1">Nucleolus</location>
    </subcellularLocation>
</comment>
<dbReference type="GO" id="GO:0030686">
    <property type="term" value="C:90S preribosome"/>
    <property type="evidence" value="ECO:0007669"/>
    <property type="project" value="TreeGrafter"/>
</dbReference>
<keyword evidence="2" id="KW-0698">rRNA processing</keyword>
<dbReference type="InterPro" id="IPR000182">
    <property type="entry name" value="GNAT_dom"/>
</dbReference>
<accession>A0A2K5XKS7</accession>
<feature type="domain" description="N-acetyltransferase" evidence="8">
    <location>
        <begin position="366"/>
        <end position="553"/>
    </location>
</feature>
<dbReference type="GO" id="GO:1990883">
    <property type="term" value="F:18S rRNA cytidine N-acetyltransferase activity"/>
    <property type="evidence" value="ECO:0007669"/>
    <property type="project" value="TreeGrafter"/>
</dbReference>
<dbReference type="Pfam" id="PF05127">
    <property type="entry name" value="NAT10_TcmA_helicase"/>
    <property type="match status" value="1"/>
</dbReference>
<dbReference type="InterPro" id="IPR007807">
    <property type="entry name" value="TcmA/NAT10_helicase"/>
</dbReference>
<organism evidence="9 10">
    <name type="scientific">Mandrillus leucophaeus</name>
    <name type="common">Drill</name>
    <name type="synonym">Papio leucophaeus</name>
    <dbReference type="NCBI Taxonomy" id="9568"/>
    <lineage>
        <taxon>Eukaryota</taxon>
        <taxon>Metazoa</taxon>
        <taxon>Chordata</taxon>
        <taxon>Craniata</taxon>
        <taxon>Vertebrata</taxon>
        <taxon>Euteleostomi</taxon>
        <taxon>Mammalia</taxon>
        <taxon>Eutheria</taxon>
        <taxon>Euarchontoglires</taxon>
        <taxon>Primates</taxon>
        <taxon>Haplorrhini</taxon>
        <taxon>Catarrhini</taxon>
        <taxon>Cercopithecidae</taxon>
        <taxon>Cercopithecinae</taxon>
        <taxon>Mandrillus</taxon>
    </lineage>
</organism>
<dbReference type="SUPFAM" id="SSF55729">
    <property type="entry name" value="Acyl-CoA N-acyltransferases (Nat)"/>
    <property type="match status" value="1"/>
</dbReference>
<dbReference type="Pfam" id="PF13718">
    <property type="entry name" value="GNAT_acetyltr_2"/>
    <property type="match status" value="1"/>
</dbReference>
<dbReference type="PANTHER" id="PTHR10925">
    <property type="entry name" value="N-ACETYLTRANSFERASE 10"/>
    <property type="match status" value="1"/>
</dbReference>
<reference evidence="9" key="1">
    <citation type="submission" date="2025-08" db="UniProtKB">
        <authorList>
            <consortium name="Ensembl"/>
        </authorList>
    </citation>
    <scope>IDENTIFICATION</scope>
</reference>
<keyword evidence="7" id="KW-0012">Acyltransferase</keyword>
<keyword evidence="6" id="KW-0067">ATP-binding</keyword>
<dbReference type="Pfam" id="PF13725">
    <property type="entry name" value="tRNA_bind_2"/>
    <property type="match status" value="1"/>
</dbReference>
<dbReference type="GO" id="GO:0000049">
    <property type="term" value="F:tRNA binding"/>
    <property type="evidence" value="ECO:0007669"/>
    <property type="project" value="TreeGrafter"/>
</dbReference>
<keyword evidence="4" id="KW-0819">tRNA processing</keyword>
<dbReference type="AlphaFoldDB" id="A0A2K5XKS7"/>
<dbReference type="Proteomes" id="UP000233140">
    <property type="component" value="Unassembled WGS sequence"/>
</dbReference>
<evidence type="ECO:0000256" key="6">
    <source>
        <dbReference type="ARBA" id="ARBA00022840"/>
    </source>
</evidence>
<keyword evidence="3" id="KW-0808">Transferase</keyword>
<gene>
    <name evidence="9" type="primary">NAT10</name>
</gene>
<dbReference type="CDD" id="cd04301">
    <property type="entry name" value="NAT_SF"/>
    <property type="match status" value="1"/>
</dbReference>
<sequence length="784" mass="87857">MNSLKQLYTMTMDVHSRYRTEAHQDVVGRFNERFILSLASCKKCLVIDDQLNILPISSHVATIEALPPQTPDESLGPSALELTELKESLQDTQPVGVLVDCCKTLDQVSVVLRTSNTKVEYSIRSATEAETQTLLGEGGFSPCSYSYSNIFVTSPSPDNLHTLFEFVFKGFDALQYQEHLDYEIIQSLNPEFNKAVIRVNVFREHRQTIQYIHPADAVKLGQAELVVIDEAAAIPLPLVKSLLGPYLVFMASTINGYEGTGRSLSLKLIQQLRQQSAQSQVSTTAENKTTTTARLASARTLHEVSLQESIRYAPGDAVEKWLNDLLCLDCLNITRIVSGCPLPEACELYPPLGFTVSVRVKPEHGSGLSSCTVLLPPQVCLEGEISRQSILNSLSRGKKASGDLIPWTVSEQFQDPDFGGLSGGRVVRIAVHPDYQGMGYGTRALQLLQMYYEGRFPCLEEKVLETPQEIHTVSSEAVSLLEEVITPRKDLPPLLLKLNERPAERLDYLGVSYGLTPRLLKFWKRAGFVPVYLRQTPNDLTGEHSCIMLKTLTDEDEADQGGWLAAFWKDFRRRFLALLSYQFSTFSPSLALNIIQNRNMGKPAQPALSREELEALFLPYDLKRLEMYSRNMVDYHLIMDMIPAISRIYFLNQLGDLALSAAQSALLLGIGLQHKSVDQLEKEIELPSGQLMGLFNRIIRKVVKLFNEVQEKAIEEQMVAVKDVVMEPTMKTLSDDLDEAAKEFQEKHKKEVGKLKSMDLSEYIIRGDDEEWNEVLNKAGPNAS</sequence>
<reference evidence="9" key="2">
    <citation type="submission" date="2025-09" db="UniProtKB">
        <authorList>
            <consortium name="Ensembl"/>
        </authorList>
    </citation>
    <scope>IDENTIFICATION</scope>
</reference>
<dbReference type="PANTHER" id="PTHR10925:SF5">
    <property type="entry name" value="RNA CYTIDINE ACETYLTRANSFERASE"/>
    <property type="match status" value="1"/>
</dbReference>
<evidence type="ECO:0000256" key="7">
    <source>
        <dbReference type="ARBA" id="ARBA00023315"/>
    </source>
</evidence>
<evidence type="ECO:0000256" key="4">
    <source>
        <dbReference type="ARBA" id="ARBA00022694"/>
    </source>
</evidence>
<dbReference type="InterPro" id="IPR027992">
    <property type="entry name" value="tRNA_bind_dom"/>
</dbReference>
<proteinExistence type="predicted"/>
<dbReference type="Ensembl" id="ENSMLET00000018896.1">
    <property type="protein sequence ID" value="ENSMLEP00000003909.1"/>
    <property type="gene ID" value="ENSMLEG00000017199.1"/>
</dbReference>
<name>A0A2K5XKS7_MANLE</name>
<keyword evidence="5" id="KW-0547">Nucleotide-binding</keyword>
<dbReference type="PROSITE" id="PS51186">
    <property type="entry name" value="GNAT"/>
    <property type="match status" value="1"/>
</dbReference>
<protein>
    <submittedName>
        <fullName evidence="9">N-acetyltransferase 10</fullName>
    </submittedName>
</protein>
<dbReference type="GO" id="GO:0005730">
    <property type="term" value="C:nucleolus"/>
    <property type="evidence" value="ECO:0007669"/>
    <property type="project" value="UniProtKB-SubCell"/>
</dbReference>
<evidence type="ECO:0000313" key="9">
    <source>
        <dbReference type="Ensembl" id="ENSMLEP00000003909.1"/>
    </source>
</evidence>
<dbReference type="GO" id="GO:0008033">
    <property type="term" value="P:tRNA processing"/>
    <property type="evidence" value="ECO:0007669"/>
    <property type="project" value="UniProtKB-KW"/>
</dbReference>
<keyword evidence="10" id="KW-1185">Reference proteome</keyword>
<dbReference type="InterPro" id="IPR032672">
    <property type="entry name" value="TmcA/NAT10/Kre33"/>
</dbReference>
<evidence type="ECO:0000256" key="2">
    <source>
        <dbReference type="ARBA" id="ARBA00022552"/>
    </source>
</evidence>
<evidence type="ECO:0000256" key="3">
    <source>
        <dbReference type="ARBA" id="ARBA00022679"/>
    </source>
</evidence>
<evidence type="ECO:0000256" key="5">
    <source>
        <dbReference type="ARBA" id="ARBA00022741"/>
    </source>
</evidence>
<dbReference type="GO" id="GO:1904812">
    <property type="term" value="P:rRNA acetylation involved in maturation of SSU-rRNA"/>
    <property type="evidence" value="ECO:0007669"/>
    <property type="project" value="TreeGrafter"/>
</dbReference>
<dbReference type="InterPro" id="IPR027417">
    <property type="entry name" value="P-loop_NTPase"/>
</dbReference>
<dbReference type="GO" id="GO:0005524">
    <property type="term" value="F:ATP binding"/>
    <property type="evidence" value="ECO:0007669"/>
    <property type="project" value="UniProtKB-KW"/>
</dbReference>
<dbReference type="Gene3D" id="3.40.50.300">
    <property type="entry name" value="P-loop containing nucleotide triphosphate hydrolases"/>
    <property type="match status" value="1"/>
</dbReference>